<evidence type="ECO:0000256" key="9">
    <source>
        <dbReference type="SAM" id="Coils"/>
    </source>
</evidence>
<keyword evidence="8 10" id="KW-0472">Membrane</keyword>
<protein>
    <submittedName>
        <fullName evidence="14">HlyD family efflux transporter periplasmic adaptor subunit</fullName>
    </submittedName>
    <submittedName>
        <fullName evidence="13">Multidrug resistance protein VceA</fullName>
    </submittedName>
</protein>
<evidence type="ECO:0000256" key="7">
    <source>
        <dbReference type="ARBA" id="ARBA00022989"/>
    </source>
</evidence>
<dbReference type="InterPro" id="IPR050739">
    <property type="entry name" value="MFP"/>
</dbReference>
<dbReference type="GO" id="GO:0005886">
    <property type="term" value="C:plasma membrane"/>
    <property type="evidence" value="ECO:0007669"/>
    <property type="project" value="UniProtKB-SubCell"/>
</dbReference>
<dbReference type="EMBL" id="CP047218">
    <property type="protein sequence ID" value="QHD69505.1"/>
    <property type="molecule type" value="Genomic_DNA"/>
</dbReference>
<evidence type="ECO:0000313" key="15">
    <source>
        <dbReference type="Proteomes" id="UP000028534"/>
    </source>
</evidence>
<evidence type="ECO:0000256" key="3">
    <source>
        <dbReference type="ARBA" id="ARBA00022448"/>
    </source>
</evidence>
<dbReference type="eggNOG" id="COG1566">
    <property type="taxonomic scope" value="Bacteria"/>
</dbReference>
<evidence type="ECO:0000256" key="6">
    <source>
        <dbReference type="ARBA" id="ARBA00022692"/>
    </source>
</evidence>
<dbReference type="InterPro" id="IPR058625">
    <property type="entry name" value="MdtA-like_BSH"/>
</dbReference>
<proteinExistence type="inferred from homology"/>
<keyword evidence="7 10" id="KW-1133">Transmembrane helix</keyword>
<dbReference type="Gene3D" id="1.10.287.470">
    <property type="entry name" value="Helix hairpin bin"/>
    <property type="match status" value="1"/>
</dbReference>
<keyword evidence="3" id="KW-0813">Transport</keyword>
<dbReference type="Gene3D" id="2.40.50.100">
    <property type="match status" value="1"/>
</dbReference>
<evidence type="ECO:0000259" key="12">
    <source>
        <dbReference type="Pfam" id="PF25917"/>
    </source>
</evidence>
<feature type="domain" description="Multidrug resistance protein MdtA-like alpha-helical hairpin" evidence="11">
    <location>
        <begin position="148"/>
        <end position="212"/>
    </location>
</feature>
<reference evidence="14 16" key="2">
    <citation type="submission" date="2019-12" db="EMBL/GenBank/DDBJ databases">
        <title>Functional and genomic insights into the Sphingobium yanoikuyae YC-JY1, a bacterium efficiently degrading bisphenol A.</title>
        <authorList>
            <person name="Jia Y."/>
            <person name="Li X."/>
            <person name="Wang J."/>
            <person name="Eltoukhy A."/>
            <person name="Lamraoui I."/>
            <person name="Yan Y."/>
        </authorList>
    </citation>
    <scope>NUCLEOTIDE SEQUENCE [LARGE SCALE GENOMIC DNA]</scope>
    <source>
        <strain evidence="14 16">YC-JY1</strain>
    </source>
</reference>
<evidence type="ECO:0000256" key="5">
    <source>
        <dbReference type="ARBA" id="ARBA00022519"/>
    </source>
</evidence>
<dbReference type="Proteomes" id="UP000464086">
    <property type="component" value="Chromosome"/>
</dbReference>
<dbReference type="RefSeq" id="WP_080727322.1">
    <property type="nucleotide sequence ID" value="NZ_CP047218.1"/>
</dbReference>
<dbReference type="InterPro" id="IPR058624">
    <property type="entry name" value="MdtA-like_HH"/>
</dbReference>
<evidence type="ECO:0000256" key="10">
    <source>
        <dbReference type="SAM" id="Phobius"/>
    </source>
</evidence>
<dbReference type="SUPFAM" id="SSF111369">
    <property type="entry name" value="HlyD-like secretion proteins"/>
    <property type="match status" value="2"/>
</dbReference>
<evidence type="ECO:0000256" key="1">
    <source>
        <dbReference type="ARBA" id="ARBA00004377"/>
    </source>
</evidence>
<evidence type="ECO:0000313" key="16">
    <source>
        <dbReference type="Proteomes" id="UP000464086"/>
    </source>
</evidence>
<keyword evidence="9" id="KW-0175">Coiled coil</keyword>
<dbReference type="FunFam" id="2.40.30.170:FF:000003">
    <property type="entry name" value="Multidrug resistance protein A"/>
    <property type="match status" value="1"/>
</dbReference>
<dbReference type="AlphaFoldDB" id="A0A084EBN5"/>
<dbReference type="PANTHER" id="PTHR30386:SF19">
    <property type="entry name" value="MULTIDRUG EXPORT PROTEIN EMRA-RELATED"/>
    <property type="match status" value="1"/>
</dbReference>
<dbReference type="GO" id="GO:1990961">
    <property type="term" value="P:xenobiotic detoxification by transmembrane export across the plasma membrane"/>
    <property type="evidence" value="ECO:0007669"/>
    <property type="project" value="UniProtKB-ARBA"/>
</dbReference>
<comment type="subcellular location">
    <subcellularLocation>
        <location evidence="1">Cell inner membrane</location>
        <topology evidence="1">Single-pass membrane protein</topology>
    </subcellularLocation>
</comment>
<evidence type="ECO:0000259" key="11">
    <source>
        <dbReference type="Pfam" id="PF25876"/>
    </source>
</evidence>
<evidence type="ECO:0000313" key="13">
    <source>
        <dbReference type="EMBL" id="KEZ15377.1"/>
    </source>
</evidence>
<dbReference type="GO" id="GO:0015721">
    <property type="term" value="P:bile acid and bile salt transport"/>
    <property type="evidence" value="ECO:0007669"/>
    <property type="project" value="UniProtKB-ARBA"/>
</dbReference>
<keyword evidence="4" id="KW-1003">Cell membrane</keyword>
<name>A0A084EBN5_SPHYA</name>
<comment type="similarity">
    <text evidence="2">Belongs to the membrane fusion protein (MFP) (TC 8.A.1) family.</text>
</comment>
<dbReference type="Pfam" id="PF25917">
    <property type="entry name" value="BSH_RND"/>
    <property type="match status" value="1"/>
</dbReference>
<evidence type="ECO:0000256" key="8">
    <source>
        <dbReference type="ARBA" id="ARBA00023136"/>
    </source>
</evidence>
<dbReference type="Proteomes" id="UP000028534">
    <property type="component" value="Unassembled WGS sequence"/>
</dbReference>
<dbReference type="EMBL" id="JGVR01000041">
    <property type="protein sequence ID" value="KEZ15377.1"/>
    <property type="molecule type" value="Genomic_DNA"/>
</dbReference>
<dbReference type="PATRIC" id="fig|13690.10.peg.4567"/>
<keyword evidence="5" id="KW-0997">Cell inner membrane</keyword>
<feature type="transmembrane region" description="Helical" evidence="10">
    <location>
        <begin position="35"/>
        <end position="52"/>
    </location>
</feature>
<evidence type="ECO:0000256" key="4">
    <source>
        <dbReference type="ARBA" id="ARBA00022475"/>
    </source>
</evidence>
<gene>
    <name evidence="13" type="primary">vceA</name>
    <name evidence="13" type="ORF">CP98_04435</name>
    <name evidence="14" type="ORF">GS397_22285</name>
</gene>
<dbReference type="Gene3D" id="2.40.30.170">
    <property type="match status" value="1"/>
</dbReference>
<dbReference type="PANTHER" id="PTHR30386">
    <property type="entry name" value="MEMBRANE FUSION SUBUNIT OF EMRAB-TOLC MULTIDRUG EFFLUX PUMP"/>
    <property type="match status" value="1"/>
</dbReference>
<reference evidence="13 15" key="1">
    <citation type="submission" date="2014-03" db="EMBL/GenBank/DDBJ databases">
        <title>Genome sequence of Sphingobium yanoikuyae B1.</title>
        <authorList>
            <person name="Gan H.M."/>
            <person name="Gan H.Y."/>
            <person name="Savka M.A."/>
        </authorList>
    </citation>
    <scope>NUCLEOTIDE SEQUENCE [LARGE SCALE GENOMIC DNA]</scope>
    <source>
        <strain evidence="13 15">B1</strain>
    </source>
</reference>
<sequence length="388" mass="41133">MTTVTHVVEHDIITTTEVESADEETARKAKRKKGFTGLVAAVLLLGGGYYAYDYFVASRHAVTDNAYVGANVAQVTPLIGGPVREVLVDDTQKVKRGDILLRLDDTDAKLAVARAEAQLALTERKVRGLIATDSGLGAQIASRAADQARADAQLAAARGELDKARIDLQRREALVASGSVSGDELTTARNAHTTALANVKAAEAARSQASANRLTAVGDRDANKALIADTTVENNPEVLAARTALDQARIDLDRTIIRAPVDGIVSKRQVQVGQRVSSGQTLMVVVPVQAAYVDANFKEVQLAKVRPGQSVTLISDLYGDNVEYKGKVIGFSGGTGSAFAVVPAQNATGNWIKVVQRLPVRIALDPKQLAEHPLQVGLSMTADIDLSN</sequence>
<feature type="domain" description="Multidrug resistance protein MdtA-like barrel-sandwich hybrid" evidence="12">
    <location>
        <begin position="71"/>
        <end position="286"/>
    </location>
</feature>
<dbReference type="Pfam" id="PF25876">
    <property type="entry name" value="HH_MFP_RND"/>
    <property type="match status" value="1"/>
</dbReference>
<dbReference type="PRINTS" id="PR01490">
    <property type="entry name" value="RTXTOXIND"/>
</dbReference>
<organism evidence="13 15">
    <name type="scientific">Sphingobium yanoikuyae</name>
    <name type="common">Sphingomonas yanoikuyae</name>
    <dbReference type="NCBI Taxonomy" id="13690"/>
    <lineage>
        <taxon>Bacteria</taxon>
        <taxon>Pseudomonadati</taxon>
        <taxon>Pseudomonadota</taxon>
        <taxon>Alphaproteobacteria</taxon>
        <taxon>Sphingomonadales</taxon>
        <taxon>Sphingomonadaceae</taxon>
        <taxon>Sphingobium</taxon>
    </lineage>
</organism>
<evidence type="ECO:0000313" key="14">
    <source>
        <dbReference type="EMBL" id="QHD69505.1"/>
    </source>
</evidence>
<feature type="coiled-coil region" evidence="9">
    <location>
        <begin position="112"/>
        <end position="174"/>
    </location>
</feature>
<evidence type="ECO:0000256" key="2">
    <source>
        <dbReference type="ARBA" id="ARBA00009477"/>
    </source>
</evidence>
<dbReference type="GO" id="GO:0046677">
    <property type="term" value="P:response to antibiotic"/>
    <property type="evidence" value="ECO:0007669"/>
    <property type="project" value="UniProtKB-ARBA"/>
</dbReference>
<accession>A0A084EBN5</accession>
<keyword evidence="6 10" id="KW-0812">Transmembrane</keyword>